<gene>
    <name evidence="1" type="ORF">ACAOBT_LOCUS25807</name>
</gene>
<keyword evidence="2" id="KW-1185">Reference proteome</keyword>
<sequence length="42" mass="5177">MDKGRSHMVHLIDYVFPFAKIFFSYRRKTIFQILFILNIEKL</sequence>
<dbReference type="AlphaFoldDB" id="A0A9P0LT28"/>
<reference evidence="1" key="1">
    <citation type="submission" date="2022-03" db="EMBL/GenBank/DDBJ databases">
        <authorList>
            <person name="Sayadi A."/>
        </authorList>
    </citation>
    <scope>NUCLEOTIDE SEQUENCE</scope>
</reference>
<dbReference type="Proteomes" id="UP001152888">
    <property type="component" value="Unassembled WGS sequence"/>
</dbReference>
<protein>
    <submittedName>
        <fullName evidence="1">Uncharacterized protein</fullName>
    </submittedName>
</protein>
<accession>A0A9P0LT28</accession>
<name>A0A9P0LT28_ACAOB</name>
<dbReference type="EMBL" id="CAKOFQ010007422">
    <property type="protein sequence ID" value="CAH2000811.1"/>
    <property type="molecule type" value="Genomic_DNA"/>
</dbReference>
<evidence type="ECO:0000313" key="1">
    <source>
        <dbReference type="EMBL" id="CAH2000811.1"/>
    </source>
</evidence>
<organism evidence="1 2">
    <name type="scientific">Acanthoscelides obtectus</name>
    <name type="common">Bean weevil</name>
    <name type="synonym">Bruchus obtectus</name>
    <dbReference type="NCBI Taxonomy" id="200917"/>
    <lineage>
        <taxon>Eukaryota</taxon>
        <taxon>Metazoa</taxon>
        <taxon>Ecdysozoa</taxon>
        <taxon>Arthropoda</taxon>
        <taxon>Hexapoda</taxon>
        <taxon>Insecta</taxon>
        <taxon>Pterygota</taxon>
        <taxon>Neoptera</taxon>
        <taxon>Endopterygota</taxon>
        <taxon>Coleoptera</taxon>
        <taxon>Polyphaga</taxon>
        <taxon>Cucujiformia</taxon>
        <taxon>Chrysomeloidea</taxon>
        <taxon>Chrysomelidae</taxon>
        <taxon>Bruchinae</taxon>
        <taxon>Bruchini</taxon>
        <taxon>Acanthoscelides</taxon>
    </lineage>
</organism>
<proteinExistence type="predicted"/>
<comment type="caution">
    <text evidence="1">The sequence shown here is derived from an EMBL/GenBank/DDBJ whole genome shotgun (WGS) entry which is preliminary data.</text>
</comment>
<evidence type="ECO:0000313" key="2">
    <source>
        <dbReference type="Proteomes" id="UP001152888"/>
    </source>
</evidence>